<name>A0A6I6EKA7_9CLOT</name>
<dbReference type="Proteomes" id="UP000422764">
    <property type="component" value="Chromosome"/>
</dbReference>
<dbReference type="EMBL" id="CP046522">
    <property type="protein sequence ID" value="QGU94089.1"/>
    <property type="molecule type" value="Genomic_DNA"/>
</dbReference>
<evidence type="ECO:0000313" key="2">
    <source>
        <dbReference type="Proteomes" id="UP000422764"/>
    </source>
</evidence>
<evidence type="ECO:0000313" key="1">
    <source>
        <dbReference type="EMBL" id="QGU94089.1"/>
    </source>
</evidence>
<dbReference type="SUPFAM" id="SSF54285">
    <property type="entry name" value="MoaD/ThiS"/>
    <property type="match status" value="1"/>
</dbReference>
<evidence type="ECO:0008006" key="3">
    <source>
        <dbReference type="Google" id="ProtNLM"/>
    </source>
</evidence>
<reference evidence="1 2" key="1">
    <citation type="submission" date="2019-12" db="EMBL/GenBank/DDBJ databases">
        <title>Genome sequenceing of Clostridium bovifaecis.</title>
        <authorList>
            <person name="Yao Y."/>
        </authorList>
    </citation>
    <scope>NUCLEOTIDE SEQUENCE [LARGE SCALE GENOMIC DNA]</scope>
    <source>
        <strain evidence="1 2">BXX</strain>
    </source>
</reference>
<dbReference type="InterPro" id="IPR016155">
    <property type="entry name" value="Mopterin_synth/thiamin_S_b"/>
</dbReference>
<sequence length="83" mass="9465">MGKKVDIEVKLLGHLMWYADKKQKDHNLQVEEEIKMEEVLGKLNVPIGQVHYITRNNKKVDINETLKLNEGDQIIVAPIICGG</sequence>
<proteinExistence type="predicted"/>
<accession>A0A6I6EKA7</accession>
<keyword evidence="2" id="KW-1185">Reference proteome</keyword>
<gene>
    <name evidence="1" type="ORF">GOM49_02095</name>
</gene>
<organism evidence="1 2">
    <name type="scientific">Clostridium bovifaecis</name>
    <dbReference type="NCBI Taxonomy" id="2184719"/>
    <lineage>
        <taxon>Bacteria</taxon>
        <taxon>Bacillati</taxon>
        <taxon>Bacillota</taxon>
        <taxon>Clostridia</taxon>
        <taxon>Eubacteriales</taxon>
        <taxon>Clostridiaceae</taxon>
        <taxon>Clostridium</taxon>
    </lineage>
</organism>
<dbReference type="AlphaFoldDB" id="A0A6I6EKA7"/>
<protein>
    <recommendedName>
        <fullName evidence="3">MoaD/ThiS family protein</fullName>
    </recommendedName>
</protein>